<evidence type="ECO:0000256" key="1">
    <source>
        <dbReference type="SAM" id="Phobius"/>
    </source>
</evidence>
<dbReference type="EMBL" id="JBHSWT010000314">
    <property type="protein sequence ID" value="MFC6771244.1"/>
    <property type="molecule type" value="Genomic_DNA"/>
</dbReference>
<dbReference type="GO" id="GO:0016787">
    <property type="term" value="F:hydrolase activity"/>
    <property type="evidence" value="ECO:0007669"/>
    <property type="project" value="UniProtKB-KW"/>
</dbReference>
<keyword evidence="1" id="KW-0472">Membrane</keyword>
<dbReference type="AlphaFoldDB" id="A0ABD5T1T2"/>
<dbReference type="InterPro" id="IPR007404">
    <property type="entry name" value="YdjM-like"/>
</dbReference>
<comment type="caution">
    <text evidence="2">The sequence shown here is derived from an EMBL/GenBank/DDBJ whole genome shotgun (WGS) entry which is preliminary data.</text>
</comment>
<keyword evidence="1" id="KW-1133">Transmembrane helix</keyword>
<name>A0ABD5T1T2_9EURY</name>
<feature type="transmembrane region" description="Helical" evidence="1">
    <location>
        <begin position="65"/>
        <end position="84"/>
    </location>
</feature>
<protein>
    <submittedName>
        <fullName evidence="2">Metal-dependent hydrolase</fullName>
    </submittedName>
</protein>
<reference evidence="2 3" key="1">
    <citation type="journal article" date="2019" name="Int. J. Syst. Evol. Microbiol.">
        <title>The Global Catalogue of Microorganisms (GCM) 10K type strain sequencing project: providing services to taxonomists for standard genome sequencing and annotation.</title>
        <authorList>
            <consortium name="The Broad Institute Genomics Platform"/>
            <consortium name="The Broad Institute Genome Sequencing Center for Infectious Disease"/>
            <person name="Wu L."/>
            <person name="Ma J."/>
        </authorList>
    </citation>
    <scope>NUCLEOTIDE SEQUENCE [LARGE SCALE GENOMIC DNA]</scope>
    <source>
        <strain evidence="2 3">PJ61</strain>
    </source>
</reference>
<evidence type="ECO:0000313" key="3">
    <source>
        <dbReference type="Proteomes" id="UP001596274"/>
    </source>
</evidence>
<dbReference type="Proteomes" id="UP001596274">
    <property type="component" value="Unassembled WGS sequence"/>
</dbReference>
<keyword evidence="3" id="KW-1185">Reference proteome</keyword>
<accession>A0ABD5T1T2</accession>
<sequence>MAEWLTHVLLAYATFRILSWYVEWLDSQWISVGMVGAILPDLSRLNLVISSDIISYFIGSEFDWFGIHTAGGIILLSGIGALLFRDALEQQKAFIMLLSGSISHILVDLPQRYADGKMILDMYAFPLPLPRPVTPGWYVTPDRWVVLVAFVTAIVVFFADQHRKSVK</sequence>
<proteinExistence type="predicted"/>
<gene>
    <name evidence="2" type="ORF">ACFQDD_06895</name>
</gene>
<keyword evidence="1" id="KW-0812">Transmembrane</keyword>
<organism evidence="2 3">
    <name type="scientific">Halorubrum pallidum</name>
    <dbReference type="NCBI Taxonomy" id="1526114"/>
    <lineage>
        <taxon>Archaea</taxon>
        <taxon>Methanobacteriati</taxon>
        <taxon>Methanobacteriota</taxon>
        <taxon>Stenosarchaea group</taxon>
        <taxon>Halobacteria</taxon>
        <taxon>Halobacteriales</taxon>
        <taxon>Haloferacaceae</taxon>
        <taxon>Halorubrum</taxon>
    </lineage>
</organism>
<keyword evidence="2" id="KW-0378">Hydrolase</keyword>
<evidence type="ECO:0000313" key="2">
    <source>
        <dbReference type="EMBL" id="MFC6771244.1"/>
    </source>
</evidence>
<feature type="transmembrane region" description="Helical" evidence="1">
    <location>
        <begin position="143"/>
        <end position="159"/>
    </location>
</feature>
<dbReference type="Pfam" id="PF04307">
    <property type="entry name" value="YdjM"/>
    <property type="match status" value="1"/>
</dbReference>